<feature type="coiled-coil region" evidence="6">
    <location>
        <begin position="764"/>
        <end position="844"/>
    </location>
</feature>
<feature type="compositionally biased region" description="Polar residues" evidence="7">
    <location>
        <begin position="3952"/>
        <end position="3961"/>
    </location>
</feature>
<feature type="compositionally biased region" description="Basic and acidic residues" evidence="7">
    <location>
        <begin position="2884"/>
        <end position="2913"/>
    </location>
</feature>
<evidence type="ECO:0000313" key="11">
    <source>
        <dbReference type="Proteomes" id="UP000245119"/>
    </source>
</evidence>
<feature type="region of interest" description="Disordered" evidence="7">
    <location>
        <begin position="1470"/>
        <end position="1513"/>
    </location>
</feature>
<feature type="compositionally biased region" description="Basic and acidic residues" evidence="7">
    <location>
        <begin position="3996"/>
        <end position="4011"/>
    </location>
</feature>
<feature type="compositionally biased region" description="Low complexity" evidence="7">
    <location>
        <begin position="1956"/>
        <end position="1965"/>
    </location>
</feature>
<feature type="compositionally biased region" description="Polar residues" evidence="7">
    <location>
        <begin position="2563"/>
        <end position="2584"/>
    </location>
</feature>
<feature type="compositionally biased region" description="Acidic residues" evidence="7">
    <location>
        <begin position="2540"/>
        <end position="2549"/>
    </location>
</feature>
<feature type="transmembrane region" description="Helical" evidence="8">
    <location>
        <begin position="81"/>
        <end position="104"/>
    </location>
</feature>
<feature type="compositionally biased region" description="Acidic residues" evidence="7">
    <location>
        <begin position="1620"/>
        <end position="1634"/>
    </location>
</feature>
<feature type="region of interest" description="Disordered" evidence="7">
    <location>
        <begin position="2202"/>
        <end position="2224"/>
    </location>
</feature>
<feature type="compositionally biased region" description="Basic and acidic residues" evidence="7">
    <location>
        <begin position="3579"/>
        <end position="3597"/>
    </location>
</feature>
<keyword evidence="2 5" id="KW-0067">ATP-binding</keyword>
<feature type="compositionally biased region" description="Basic and acidic residues" evidence="7">
    <location>
        <begin position="2480"/>
        <end position="2492"/>
    </location>
</feature>
<feature type="region of interest" description="Disordered" evidence="7">
    <location>
        <begin position="3255"/>
        <end position="3386"/>
    </location>
</feature>
<dbReference type="PROSITE" id="PS00411">
    <property type="entry name" value="KINESIN_MOTOR_1"/>
    <property type="match status" value="1"/>
</dbReference>
<feature type="compositionally biased region" description="Polar residues" evidence="7">
    <location>
        <begin position="1196"/>
        <end position="1212"/>
    </location>
</feature>
<feature type="region of interest" description="Disordered" evidence="7">
    <location>
        <begin position="2972"/>
        <end position="3042"/>
    </location>
</feature>
<feature type="compositionally biased region" description="Basic and acidic residues" evidence="7">
    <location>
        <begin position="2508"/>
        <end position="2518"/>
    </location>
</feature>
<dbReference type="InterPro" id="IPR019821">
    <property type="entry name" value="Kinesin_motor_CS"/>
</dbReference>
<feature type="region of interest" description="Disordered" evidence="7">
    <location>
        <begin position="2875"/>
        <end position="2913"/>
    </location>
</feature>
<feature type="binding site" evidence="5">
    <location>
        <begin position="64"/>
        <end position="71"/>
    </location>
    <ligand>
        <name>ATP</name>
        <dbReference type="ChEBI" id="CHEBI:30616"/>
    </ligand>
</feature>
<feature type="compositionally biased region" description="Polar residues" evidence="7">
    <location>
        <begin position="1240"/>
        <end position="1270"/>
    </location>
</feature>
<feature type="region of interest" description="Disordered" evidence="7">
    <location>
        <begin position="1900"/>
        <end position="2013"/>
    </location>
</feature>
<feature type="region of interest" description="Disordered" evidence="7">
    <location>
        <begin position="3853"/>
        <end position="3900"/>
    </location>
</feature>
<feature type="region of interest" description="Disordered" evidence="7">
    <location>
        <begin position="3579"/>
        <end position="3818"/>
    </location>
</feature>
<feature type="compositionally biased region" description="Polar residues" evidence="7">
    <location>
        <begin position="1909"/>
        <end position="1920"/>
    </location>
</feature>
<feature type="compositionally biased region" description="Basic and acidic residues" evidence="7">
    <location>
        <begin position="3018"/>
        <end position="3042"/>
    </location>
</feature>
<comment type="similarity">
    <text evidence="5">Belongs to the TRAFAC class myosin-kinesin ATPase superfamily. Kinesin family.</text>
</comment>
<dbReference type="FunFam" id="2.60.200.20:FF:000005">
    <property type="entry name" value="Kinesin family member 16B"/>
    <property type="match status" value="1"/>
</dbReference>
<dbReference type="InterPro" id="IPR000253">
    <property type="entry name" value="FHA_dom"/>
</dbReference>
<feature type="compositionally biased region" description="Polar residues" evidence="7">
    <location>
        <begin position="2453"/>
        <end position="2465"/>
    </location>
</feature>
<feature type="region of interest" description="Disordered" evidence="7">
    <location>
        <begin position="3944"/>
        <end position="4128"/>
    </location>
</feature>
<keyword evidence="4 5" id="KW-0505">Motor protein</keyword>
<feature type="compositionally biased region" description="Polar residues" evidence="7">
    <location>
        <begin position="2600"/>
        <end position="2616"/>
    </location>
</feature>
<feature type="compositionally biased region" description="Basic residues" evidence="7">
    <location>
        <begin position="1921"/>
        <end position="1933"/>
    </location>
</feature>
<feature type="compositionally biased region" description="Basic and acidic residues" evidence="7">
    <location>
        <begin position="1605"/>
        <end position="1619"/>
    </location>
</feature>
<feature type="compositionally biased region" description="Polar residues" evidence="7">
    <location>
        <begin position="2803"/>
        <end position="2816"/>
    </location>
</feature>
<feature type="region of interest" description="Disordered" evidence="7">
    <location>
        <begin position="1235"/>
        <end position="1273"/>
    </location>
</feature>
<feature type="compositionally biased region" description="Basic and acidic residues" evidence="7">
    <location>
        <begin position="3625"/>
        <end position="3771"/>
    </location>
</feature>
<feature type="compositionally biased region" description="Basic residues" evidence="7">
    <location>
        <begin position="983"/>
        <end position="993"/>
    </location>
</feature>
<feature type="region of interest" description="Disordered" evidence="7">
    <location>
        <begin position="2480"/>
        <end position="2850"/>
    </location>
</feature>
<proteinExistence type="inferred from homology"/>
<feature type="compositionally biased region" description="Basic and acidic residues" evidence="7">
    <location>
        <begin position="3605"/>
        <end position="3616"/>
    </location>
</feature>
<feature type="compositionally biased region" description="Basic and acidic residues" evidence="7">
    <location>
        <begin position="3198"/>
        <end position="3207"/>
    </location>
</feature>
<keyword evidence="8" id="KW-0472">Membrane</keyword>
<comment type="caution">
    <text evidence="10">The sequence shown here is derived from an EMBL/GenBank/DDBJ whole genome shotgun (WGS) entry which is preliminary data.</text>
</comment>
<evidence type="ECO:0000256" key="2">
    <source>
        <dbReference type="ARBA" id="ARBA00022840"/>
    </source>
</evidence>
<evidence type="ECO:0000256" key="3">
    <source>
        <dbReference type="ARBA" id="ARBA00023054"/>
    </source>
</evidence>
<feature type="region of interest" description="Disordered" evidence="7">
    <location>
        <begin position="1605"/>
        <end position="1634"/>
    </location>
</feature>
<feature type="compositionally biased region" description="Basic and acidic residues" evidence="7">
    <location>
        <begin position="3877"/>
        <end position="3900"/>
    </location>
</feature>
<evidence type="ECO:0000259" key="9">
    <source>
        <dbReference type="PROSITE" id="PS50067"/>
    </source>
</evidence>
<dbReference type="InterPro" id="IPR001752">
    <property type="entry name" value="Kinesin_motor_dom"/>
</dbReference>
<keyword evidence="8" id="KW-1133">Transmembrane helix</keyword>
<feature type="compositionally biased region" description="Basic and acidic residues" evidence="7">
    <location>
        <begin position="2550"/>
        <end position="2560"/>
    </location>
</feature>
<evidence type="ECO:0000256" key="6">
    <source>
        <dbReference type="SAM" id="Coils"/>
    </source>
</evidence>
<feature type="compositionally biased region" description="Basic and acidic residues" evidence="7">
    <location>
        <begin position="4019"/>
        <end position="4077"/>
    </location>
</feature>
<feature type="region of interest" description="Disordered" evidence="7">
    <location>
        <begin position="3438"/>
        <end position="3534"/>
    </location>
</feature>
<feature type="region of interest" description="Disordered" evidence="7">
    <location>
        <begin position="3118"/>
        <end position="3207"/>
    </location>
</feature>
<dbReference type="GO" id="GO:0007018">
    <property type="term" value="P:microtubule-based movement"/>
    <property type="evidence" value="ECO:0007669"/>
    <property type="project" value="InterPro"/>
</dbReference>
<feature type="region of interest" description="Disordered" evidence="7">
    <location>
        <begin position="2104"/>
        <end position="2137"/>
    </location>
</feature>
<feature type="compositionally biased region" description="Basic and acidic residues" evidence="7">
    <location>
        <begin position="2742"/>
        <end position="2755"/>
    </location>
</feature>
<feature type="compositionally biased region" description="Polar residues" evidence="7">
    <location>
        <begin position="3187"/>
        <end position="3197"/>
    </location>
</feature>
<evidence type="ECO:0000256" key="5">
    <source>
        <dbReference type="PROSITE-ProRule" id="PRU00283"/>
    </source>
</evidence>
<feature type="region of interest" description="Disordered" evidence="7">
    <location>
        <begin position="977"/>
        <end position="1168"/>
    </location>
</feature>
<dbReference type="PANTHER" id="PTHR47117:SF1">
    <property type="entry name" value="STAR-RELATED LIPID TRANSFER PROTEIN 9"/>
    <property type="match status" value="1"/>
</dbReference>
<feature type="compositionally biased region" description="Basic and acidic residues" evidence="7">
    <location>
        <begin position="2830"/>
        <end position="2850"/>
    </location>
</feature>
<dbReference type="SUPFAM" id="SSF49879">
    <property type="entry name" value="SMAD/FHA domain"/>
    <property type="match status" value="1"/>
</dbReference>
<keyword evidence="3 6" id="KW-0175">Coiled coil</keyword>
<gene>
    <name evidence="10" type="ORF">C0Q70_13487</name>
</gene>
<evidence type="ECO:0000256" key="7">
    <source>
        <dbReference type="SAM" id="MobiDB-lite"/>
    </source>
</evidence>
<feature type="region of interest" description="Disordered" evidence="7">
    <location>
        <begin position="1181"/>
        <end position="1218"/>
    </location>
</feature>
<feature type="compositionally biased region" description="Basic and acidic residues" evidence="7">
    <location>
        <begin position="1470"/>
        <end position="1491"/>
    </location>
</feature>
<feature type="compositionally biased region" description="Basic and acidic residues" evidence="7">
    <location>
        <begin position="2764"/>
        <end position="2802"/>
    </location>
</feature>
<keyword evidence="1 5" id="KW-0547">Nucleotide-binding</keyword>
<dbReference type="PRINTS" id="PR00380">
    <property type="entry name" value="KINESINHEAVY"/>
</dbReference>
<keyword evidence="8" id="KW-0812">Transmembrane</keyword>
<evidence type="ECO:0000256" key="1">
    <source>
        <dbReference type="ARBA" id="ARBA00022741"/>
    </source>
</evidence>
<name>A0A2T7NXC3_POMCA</name>
<dbReference type="Proteomes" id="UP000245119">
    <property type="component" value="Linkage Group LG8"/>
</dbReference>
<dbReference type="PANTHER" id="PTHR47117">
    <property type="entry name" value="STAR-RELATED LIPID TRANSFER PROTEIN 9"/>
    <property type="match status" value="1"/>
</dbReference>
<dbReference type="GO" id="GO:0008017">
    <property type="term" value="F:microtubule binding"/>
    <property type="evidence" value="ECO:0007669"/>
    <property type="project" value="InterPro"/>
</dbReference>
<keyword evidence="11" id="KW-1185">Reference proteome</keyword>
<evidence type="ECO:0000313" key="10">
    <source>
        <dbReference type="EMBL" id="PVD25824.1"/>
    </source>
</evidence>
<feature type="compositionally biased region" description="Basic and acidic residues" evidence="7">
    <location>
        <begin position="3446"/>
        <end position="3534"/>
    </location>
</feature>
<protein>
    <recommendedName>
        <fullName evidence="9">Kinesin motor domain-containing protein</fullName>
    </recommendedName>
</protein>
<dbReference type="InterPro" id="IPR036961">
    <property type="entry name" value="Kinesin_motor_dom_sf"/>
</dbReference>
<feature type="compositionally biased region" description="Polar residues" evidence="7">
    <location>
        <begin position="1989"/>
        <end position="2013"/>
    </location>
</feature>
<feature type="compositionally biased region" description="Basic and acidic residues" evidence="7">
    <location>
        <begin position="2638"/>
        <end position="2702"/>
    </location>
</feature>
<feature type="compositionally biased region" description="Basic and acidic residues" evidence="7">
    <location>
        <begin position="4089"/>
        <end position="4111"/>
    </location>
</feature>
<dbReference type="SMART" id="SM00129">
    <property type="entry name" value="KISc"/>
    <property type="match status" value="1"/>
</dbReference>
<feature type="compositionally biased region" description="Basic and acidic residues" evidence="7">
    <location>
        <begin position="2972"/>
        <end position="3009"/>
    </location>
</feature>
<dbReference type="Pfam" id="PF00225">
    <property type="entry name" value="Kinesin"/>
    <property type="match status" value="1"/>
</dbReference>
<feature type="region of interest" description="Disordered" evidence="7">
    <location>
        <begin position="2437"/>
        <end position="2468"/>
    </location>
</feature>
<dbReference type="InterPro" id="IPR008984">
    <property type="entry name" value="SMAD_FHA_dom_sf"/>
</dbReference>
<dbReference type="Pfam" id="PF00498">
    <property type="entry name" value="FHA"/>
    <property type="match status" value="1"/>
</dbReference>
<feature type="compositionally biased region" description="Polar residues" evidence="7">
    <location>
        <begin position="1080"/>
        <end position="1096"/>
    </location>
</feature>
<dbReference type="EMBL" id="PZQS01000008">
    <property type="protein sequence ID" value="PVD25824.1"/>
    <property type="molecule type" value="Genomic_DNA"/>
</dbReference>
<accession>A0A2T7NXC3</accession>
<dbReference type="Gene3D" id="3.40.850.10">
    <property type="entry name" value="Kinesin motor domain"/>
    <property type="match status" value="1"/>
</dbReference>
<sequence length="4128" mass="460393">MANVRVAVRVRPLNDKEVDAGAHSIITTHGNSLSIKNVKVYQDLGTEILQAAFDGYNTCLFAYGQTGTGKTYTMMGYPVRLSLWLCVYIFVEILYTCPLVASYMEIYNERVRDLLQPSGPREKYTLRVREHPKEGPYVHDLSRHVVHDFHEIQTLLDRGNQLRTTAATHMHEHSSRSHAIVTVNFTQAKMESGLPSEIVSKVHLVDLAGSERADPSYHAEYKGRITEGANINKSLVTLGNVIKALAETSLLTWSSETISSNQTFAGSADGQLGSPLAGLRKSRPPYIPYRDSVLTWLLKDSLGGNSKTLMIATVTPAGNYYNETISTLRYAQRAKSIINKPRINEDANVALIRQLREEIEKLKQMLASARMAGASLPEQNSGDIITEKLKENEAMANHLTQTWLDKWSEAHSLIKDSDLSIRGLQGRRSSSYGIIIDSQLPHLIGMDEDILSTGVIIFHLKEGKTLIGREDARQEQDIVLDGTGIHAEHCFITNEHGEVTLHPRHGAPCKVNGIVVFKPTILTQGDVLIFGNTNTYRFNNPAQAAKLRQHRKSLQDGELSSASSMISLSDTEVTRVAPLLMFNPNLELEHTYATEAERIRQARKELARLHAEVTDRDEARQEEEEQLWAEHERHRQELEAEKIRLECLVERLHTQENEAQESLQKQRELLDQEAALYKEQLRYELEQVSKSQGTQSEATCQTDTLHHSVKGSQADGTAYVVSAAESGAVAISGPVGQEIRKRKLSLEGRVKGLAHQELLHTLGFKQAERDLKIQEEEMEKELFQKRNEIESRWVQICEKEEMYHDVDTTRLAHILQEKDQLEELQRQEEQLELYLEEKQDLMAVVKACPQPLRGASSEQTLTFADDDMQNSFRPTRAASEAALDEKYTVYDAGASDYAVSDSRESFYNAIGILHSYGHDSNTLSYSTDSFEAFQVCEVLSQSCDSEIDKVEVSSPTSEVDVNLPLTQERHSVRPQTLVEGRGRGRSRVPRGRTHPVQGQGQEKLESSLKKLTSTAAEVTARLYKSRSPRPDLEGNYLRSKHDRGVEASSYSPPSRKAVSPPVFHKSLSPQPKQSMRKRTSNAFASSTVKETRSGVSQCPVEEPNSRSEQDIYGPLNKGSSDGGSMKHSPGGQKKPSTDTLLKTNVRKNTKGQSDQLSQRAVKGRRSDTVIEATSDLRFQIKTSQKRTDKGSKDGSIKSQISRSETLSSQTGDSKARHQGSELILRGLSDRMITGGAKQSPWFSESSQLQRRPYSRSDSNLIPSQMNSQSHLRPRSRLRQIVSALSLPSVPEAAAEVEAELDQVPLISGPEMAALVAAVPRRKHRGRYIMEDERRHSEPVGDRLADAFEQYTADIENSKSQEDVHQADRISNTFLNWSTYLAQPSLTGSETISKEPSEITIPSVMLTEESSSNMGVISSSEQLFNPLNPEDAAFALEPHPTFPADVMIERDLREDLNEAQEVTNVFQEELHYDSSPKAGTKREHGSGQKGEEQVETAVKKKRDQNQWSQSTEHELHSVVYGTQTADHPNVLCTPQTPPNDSGIKRITKGSIGEEILPGASGLSSIDEGTKDKSCEGHFVTDTVSLGDSNEELRDRVKSDQVLITKMLEHDDSDQGRRSDSCEPEENFSSDSLDEGDMSELLECTNSLFTDTPSGLSEIESVGSVLPDNQTFFFAILPQEDALTFSTSGASNAQCFSNVHDSCKRSDNCDLQIENFVVVPQDQLVSCSMMPSLKLSESFPSDRQHQEQHKVADVRISVPQSQQSIGDSFSSTTPSTDELHVTKMPDCEDHAILTINADTVNLMTSQIQNEVPIQLSQSAGFQCVTGSMLSDMPVLQEDEDNESELHVTRDITSGTCPSGIAVSMLTLSEDEEGSQLSDETSASNIEKQLHLWQEVLQQLSPRQPDGVHGTRCTNGHNVLHASNSRRNKRRQHSRQLKGSDSENAEYFSDDSLVSGANSRSSSRPSSGSRRRRRPVVKSLDVAVKKRRGQSSEEYVTSDNDSIFSDDSLTQSSGHQDASVSHISSITSCIQHLTEELTADDEAALPKSRTRNDYLFQTDRLTGAVVEGPCFEITSLENIATMAEQQLSVPELVSYFESEAAGKSSTDKVYCKKTKKGNSSSSSTDEDGGELTSEGTQTCGSSLLMGRGPLSLWSGGDKHADTSDRVHDAMHGQQAIVESSFVSSHARRSWNLSITPTIIWDSSIQQGEDETDTGYRKSKSQKSETDLEKQLQQNKLTDLHSKYGLFGEEEQLSDEENDFSFSESWDAHSKPLHAVQDFQSSLQWKMHKEVTDQEGRVRFEVTINQDETNILYNVEKTEYKTYCLRDSFDGSVDETAREIPNTINVNLTETTVQRRENHFETITKSQVVFDGASGGASDVVYTESKHEECHSLEYDLEKENGNISRESSVERHLTDEDSDSYLKFKDSVMDSQAVVQNKDSLDKNSVSVGNDSDSSAYHQKPNTHLFQSSEKKEYVTEMEKYKDLPDCSGDFKEEMSTDYFDNSGKPQPTKSIDHIDTDKLQPQEYGSGDCGETLAVKNKDHSDDSDEILETESTDHLGERGDLQPEMTTDCFNNRDQFQPEKNSQQHNDSDENEPDNEKLQTDKPTNCSDDGDQVQTEEGTYPSDDSKSQTRKNTNSFDDNGQHLAEKGTDSSDDSDKLKPEKFTDHFDGSCEIHKEKSTDHSDDSDKLQSKKCSHHIDSGEHQPEMSTNHCDDGEIQAKNNIIHSGHSSEIHTTKGKNVSNTSGEHHKENGTDHSNDNDEILAENSADHYDDTDKILTEKCVDHSDDSRRILLEKSPDYSDDSTKNLSENSTDNSGDSGQIPVEKSAYNSDDSDRPQAEKSADHSDGSDKILTEESAHYFDISDRVLAEKITDHSDDSNKAFAENNADHSDESDKFQSKKNSDHTDMGKFDPAKTMYHCEDDVKIQSEEIIDNADHFENVGTMKSADFSDDSDRILAEKSTDHCDYNGKFLAEKSKDHADDSDRTLAEKSADHSDESARILEEKITDHSDESNAFLTKTSADHSDDSETILKEKSTDHGDDSDKILAENSAHYSDDSDRILQGNIIDHSDDSDKLQGKFDPDVKIQSEKIVDNADHFENVDTMKSADFSDDGDRILEEKITDYSDESNAVLTKTSADHSDDSERILKEKSTHQSDGSDKILAEDGAHYSDDSDRILEGNITDHSDDSDNLQPENSSDQSDMGKFDPAKTMYHCEDDVKIQSEEIVDNADHFENVNTMKSADYSDDIDRILAEKITDHSDESNAILTKTSADHSDDSERILKEKTTHQSDGSDKTLAEKSVDHSDDSERILQEKSKDNSDGSDKIVAEKSIDHADDSDKTLAEDSAHYSDDSDRILEGNITDHSDDSDKLQPENSSDQSDMGKFDPAKTMYHCEDDIKIQSEKIIDNADHFENVNTMKSADYSDDIDRILAEKITDHSDESNAILTKTSADHSDDSERILQEKSTDNSDGSDKIVAEKSIDHADDSDKTLAEDSAHYSDDSDRILEGNITDHSDDSDKLQPKKSSEHTDVGKFDPAETMYHCEDDVKIQAEKIVDNADHFENVDTMKSADFSDDSDKILADKSIDHSDDSDKTLAEKCADPSDGSNRILKEKITDHSDESNAFLTKPSADHGGDSDKIVAEKTIDHADDSDRTLAEKSADHSDDSDKTLAEDSAHYSDDSDRILEGNIADHSDDSERILAEKSKDHADDKDRTLKEKITDHSDENHSDDGDRTLAEMSADRSEDRSKILAKKSTDHSDDSDRILAKKSADHSDDSDQIPAKKSTDYYEDSVQLPTEKWTDHSDDNDNLQLEMSSDHFDSGRNEIQLENTDYFDESEVHTEKGIDYSEDIGKPQLEKHTELFDHSGEMKEEKYSCHSYEVQAKKDTEHPNDTGKIDREKSSGYSEDIKTEMTSNLSDDSCKIQEVKNTDYSNDSGQLLAQMHIEYSDDRSEIQAAKSKTFSNDNGEIQAENIDHSEVSYKFPAQSISDYTDDGDVSSNSKAEKSADHSDYSDRILAENSADYSDDRDKIQAEKSAGHSDDSDRILAEKSAGHSDDSDRILTKNTTDHSDDSNRILVEKSTDSSDDSDSIPAEKSTDHFDDSDKIQEENIIDHSETPSKQLHQQLRRDPPAKS</sequence>
<feature type="compositionally biased region" description="Basic and acidic residues" evidence="7">
    <location>
        <begin position="3133"/>
        <end position="3184"/>
    </location>
</feature>
<evidence type="ECO:0000256" key="4">
    <source>
        <dbReference type="ARBA" id="ARBA00023175"/>
    </source>
</evidence>
<dbReference type="SUPFAM" id="SSF52540">
    <property type="entry name" value="P-loop containing nucleoside triphosphate hydrolases"/>
    <property type="match status" value="1"/>
</dbReference>
<feature type="compositionally biased region" description="Basic and acidic residues" evidence="7">
    <location>
        <begin position="3267"/>
        <end position="3368"/>
    </location>
</feature>
<dbReference type="CDD" id="cd22708">
    <property type="entry name" value="FHA_KIF16"/>
    <property type="match status" value="1"/>
</dbReference>
<evidence type="ECO:0000256" key="8">
    <source>
        <dbReference type="SAM" id="Phobius"/>
    </source>
</evidence>
<dbReference type="InterPro" id="IPR027417">
    <property type="entry name" value="P-loop_NTPase"/>
</dbReference>
<feature type="coiled-coil region" evidence="6">
    <location>
        <begin position="585"/>
        <end position="680"/>
    </location>
</feature>
<feature type="domain" description="Kinesin motor" evidence="9">
    <location>
        <begin position="3"/>
        <end position="337"/>
    </location>
</feature>
<feature type="compositionally biased region" description="Basic and acidic residues" evidence="7">
    <location>
        <begin position="3377"/>
        <end position="3386"/>
    </location>
</feature>
<dbReference type="PROSITE" id="PS50067">
    <property type="entry name" value="KINESIN_MOTOR_2"/>
    <property type="match status" value="1"/>
</dbReference>
<organism evidence="10 11">
    <name type="scientific">Pomacea canaliculata</name>
    <name type="common">Golden apple snail</name>
    <dbReference type="NCBI Taxonomy" id="400727"/>
    <lineage>
        <taxon>Eukaryota</taxon>
        <taxon>Metazoa</taxon>
        <taxon>Spiralia</taxon>
        <taxon>Lophotrochozoa</taxon>
        <taxon>Mollusca</taxon>
        <taxon>Gastropoda</taxon>
        <taxon>Caenogastropoda</taxon>
        <taxon>Architaenioglossa</taxon>
        <taxon>Ampullarioidea</taxon>
        <taxon>Ampullariidae</taxon>
        <taxon>Pomacea</taxon>
    </lineage>
</organism>
<dbReference type="Gene3D" id="2.60.200.20">
    <property type="match status" value="1"/>
</dbReference>
<reference evidence="10 11" key="1">
    <citation type="submission" date="2018-04" db="EMBL/GenBank/DDBJ databases">
        <title>The genome of golden apple snail Pomacea canaliculata provides insight into stress tolerance and invasive adaptation.</title>
        <authorList>
            <person name="Liu C."/>
            <person name="Liu B."/>
            <person name="Ren Y."/>
            <person name="Zhang Y."/>
            <person name="Wang H."/>
            <person name="Li S."/>
            <person name="Jiang F."/>
            <person name="Yin L."/>
            <person name="Zhang G."/>
            <person name="Qian W."/>
            <person name="Fan W."/>
        </authorList>
    </citation>
    <scope>NUCLEOTIDE SEQUENCE [LARGE SCALE GENOMIC DNA]</scope>
    <source>
        <strain evidence="10">SZHN2017</strain>
        <tissue evidence="10">Muscle</tissue>
    </source>
</reference>
<dbReference type="GO" id="GO:0005524">
    <property type="term" value="F:ATP binding"/>
    <property type="evidence" value="ECO:0007669"/>
    <property type="project" value="UniProtKB-UniRule"/>
</dbReference>
<feature type="compositionally biased region" description="Basic and acidic residues" evidence="7">
    <location>
        <begin position="3853"/>
        <end position="3870"/>
    </location>
</feature>
<dbReference type="GO" id="GO:0003777">
    <property type="term" value="F:microtubule motor activity"/>
    <property type="evidence" value="ECO:0007669"/>
    <property type="project" value="InterPro"/>
</dbReference>
<feature type="compositionally biased region" description="Low complexity" evidence="7">
    <location>
        <begin position="2441"/>
        <end position="2452"/>
    </location>
</feature>
<feature type="compositionally biased region" description="Basic and acidic residues" evidence="7">
    <location>
        <begin position="1185"/>
        <end position="1195"/>
    </location>
</feature>